<dbReference type="RefSeq" id="WP_184286291.1">
    <property type="nucleotide sequence ID" value="NZ_JACHJO010000001.1"/>
</dbReference>
<evidence type="ECO:0000313" key="4">
    <source>
        <dbReference type="Proteomes" id="UP000536604"/>
    </source>
</evidence>
<proteinExistence type="predicted"/>
<comment type="caution">
    <text evidence="3">The sequence shown here is derived from an EMBL/GenBank/DDBJ whole genome shotgun (WGS) entry which is preliminary data.</text>
</comment>
<feature type="region of interest" description="Disordered" evidence="1">
    <location>
        <begin position="22"/>
        <end position="50"/>
    </location>
</feature>
<keyword evidence="2" id="KW-0732">Signal</keyword>
<evidence type="ECO:0000313" key="3">
    <source>
        <dbReference type="EMBL" id="MBB6118432.1"/>
    </source>
</evidence>
<feature type="chain" id="PRO_5032710569" evidence="2">
    <location>
        <begin position="27"/>
        <end position="50"/>
    </location>
</feature>
<sequence length="50" mass="5174">MRVRTLVLTVVTALSLGPLLASPALADDGSETPPPPCQTVTCPDSGNWPK</sequence>
<accession>A0A841IK42</accession>
<dbReference type="Proteomes" id="UP000536604">
    <property type="component" value="Unassembled WGS sequence"/>
</dbReference>
<reference evidence="3 4" key="1">
    <citation type="submission" date="2020-08" db="EMBL/GenBank/DDBJ databases">
        <title>Genomic Encyclopedia of Type Strains, Phase III (KMG-III): the genomes of soil and plant-associated and newly described type strains.</title>
        <authorList>
            <person name="Whitman W."/>
        </authorList>
    </citation>
    <scope>NUCLEOTIDE SEQUENCE [LARGE SCALE GENOMIC DNA]</scope>
    <source>
        <strain evidence="3 4">CECT 8712</strain>
    </source>
</reference>
<dbReference type="AlphaFoldDB" id="A0A841IK42"/>
<dbReference type="EMBL" id="JACHJO010000001">
    <property type="protein sequence ID" value="MBB6118432.1"/>
    <property type="molecule type" value="Genomic_DNA"/>
</dbReference>
<keyword evidence="4" id="KW-1185">Reference proteome</keyword>
<feature type="signal peptide" evidence="2">
    <location>
        <begin position="1"/>
        <end position="26"/>
    </location>
</feature>
<gene>
    <name evidence="3" type="ORF">FHS13_000360</name>
</gene>
<name>A0A841IK42_9ACTN</name>
<evidence type="ECO:0000256" key="2">
    <source>
        <dbReference type="SAM" id="SignalP"/>
    </source>
</evidence>
<protein>
    <submittedName>
        <fullName evidence="3">Uncharacterized protein</fullName>
    </submittedName>
</protein>
<organism evidence="3 4">
    <name type="scientific">Nocardiopsis algeriensis</name>
    <dbReference type="NCBI Taxonomy" id="1478215"/>
    <lineage>
        <taxon>Bacteria</taxon>
        <taxon>Bacillati</taxon>
        <taxon>Actinomycetota</taxon>
        <taxon>Actinomycetes</taxon>
        <taxon>Streptosporangiales</taxon>
        <taxon>Nocardiopsidaceae</taxon>
        <taxon>Nocardiopsis</taxon>
    </lineage>
</organism>
<evidence type="ECO:0000256" key="1">
    <source>
        <dbReference type="SAM" id="MobiDB-lite"/>
    </source>
</evidence>